<dbReference type="EMBL" id="ML978969">
    <property type="protein sequence ID" value="KAF1928456.1"/>
    <property type="molecule type" value="Genomic_DNA"/>
</dbReference>
<comment type="function">
    <text evidence="10">Chitosanase catalyzing the endo-type cleavage of chitosan, the deacylated form of chitin. Chitosanase may be crucial in the degradation of the deacetylated portion of chitin in the fungal cell wall.</text>
</comment>
<comment type="catalytic activity">
    <reaction evidence="1 10">
        <text>Endohydrolysis of beta-(1-&gt;4)-linkages between D-glucosamine residues in a partly acetylated chitosan.</text>
        <dbReference type="EC" id="3.2.1.132"/>
    </reaction>
</comment>
<evidence type="ECO:0000256" key="2">
    <source>
        <dbReference type="ARBA" id="ARBA00004613"/>
    </source>
</evidence>
<dbReference type="GeneID" id="54350347"/>
<dbReference type="GO" id="GO:0016977">
    <property type="term" value="F:chitosanase activity"/>
    <property type="evidence" value="ECO:0007669"/>
    <property type="project" value="UniProtKB-EC"/>
</dbReference>
<keyword evidence="8 10" id="KW-0326">Glycosidase</keyword>
<dbReference type="OrthoDB" id="4756206at2759"/>
<dbReference type="EC" id="3.2.1.132" evidence="10"/>
<keyword evidence="5 10" id="KW-0732">Signal</keyword>
<evidence type="ECO:0000256" key="1">
    <source>
        <dbReference type="ARBA" id="ARBA00000405"/>
    </source>
</evidence>
<comment type="subcellular location">
    <subcellularLocation>
        <location evidence="2 10">Secreted</location>
    </subcellularLocation>
</comment>
<dbReference type="GO" id="GO:0000272">
    <property type="term" value="P:polysaccharide catabolic process"/>
    <property type="evidence" value="ECO:0007669"/>
    <property type="project" value="UniProtKB-KW"/>
</dbReference>
<feature type="chain" id="PRO_5025707525" description="Endo-chitosanase" evidence="10">
    <location>
        <begin position="23"/>
        <end position="252"/>
    </location>
</feature>
<sequence>MHSHSLTALSIVALALNPSVVARDVPTNVLNFYNRVKSDQSCPHELQGGFYGTQGGPKSFSYCQDQTSGVLYLHGAGGQLANMDVDCDGQQGGAGEDGRCGSSGDTQSQTSFKDTVASYGAGINDLNAKVHPFVVFGNDGNNPSFDPKQYGIQPLSVMAVVCANQLIYGVWGDTNGNDGPPVIGEASISLATACYGTSINGNSGHDENDVLYVAFPGTDAVPGAGGAKWNVQSYDDFEESIQALGDKLIARL</sequence>
<dbReference type="PANTHER" id="PTHR42061">
    <property type="entry name" value="ENDO-CHITOSANASE"/>
    <property type="match status" value="1"/>
</dbReference>
<keyword evidence="4" id="KW-0964">Secreted</keyword>
<dbReference type="Pfam" id="PF07335">
    <property type="entry name" value="Glyco_hydro_75"/>
    <property type="match status" value="1"/>
</dbReference>
<dbReference type="RefSeq" id="XP_033448708.1">
    <property type="nucleotide sequence ID" value="XM_033592679.1"/>
</dbReference>
<proteinExistence type="inferred from homology"/>
<keyword evidence="6 10" id="KW-0378">Hydrolase</keyword>
<dbReference type="AlphaFoldDB" id="A0A6A5RQ67"/>
<dbReference type="GO" id="GO:0005576">
    <property type="term" value="C:extracellular region"/>
    <property type="evidence" value="ECO:0007669"/>
    <property type="project" value="UniProtKB-SubCell"/>
</dbReference>
<accession>A0A6A5RQ67</accession>
<evidence type="ECO:0000256" key="4">
    <source>
        <dbReference type="ARBA" id="ARBA00022525"/>
    </source>
</evidence>
<evidence type="ECO:0000256" key="5">
    <source>
        <dbReference type="ARBA" id="ARBA00022729"/>
    </source>
</evidence>
<keyword evidence="9 10" id="KW-0624">Polysaccharide degradation</keyword>
<comment type="similarity">
    <text evidence="3 10">Belongs to the glycosyl hydrolase 75 family.</text>
</comment>
<evidence type="ECO:0000256" key="9">
    <source>
        <dbReference type="ARBA" id="ARBA00023326"/>
    </source>
</evidence>
<dbReference type="InterPro" id="IPR009939">
    <property type="entry name" value="Chitosanase_fungal"/>
</dbReference>
<dbReference type="Proteomes" id="UP000800082">
    <property type="component" value="Unassembled WGS sequence"/>
</dbReference>
<feature type="signal peptide" evidence="10">
    <location>
        <begin position="1"/>
        <end position="22"/>
    </location>
</feature>
<evidence type="ECO:0000256" key="3">
    <source>
        <dbReference type="ARBA" id="ARBA00007799"/>
    </source>
</evidence>
<organism evidence="11 12">
    <name type="scientific">Didymella exigua CBS 183.55</name>
    <dbReference type="NCBI Taxonomy" id="1150837"/>
    <lineage>
        <taxon>Eukaryota</taxon>
        <taxon>Fungi</taxon>
        <taxon>Dikarya</taxon>
        <taxon>Ascomycota</taxon>
        <taxon>Pezizomycotina</taxon>
        <taxon>Dothideomycetes</taxon>
        <taxon>Pleosporomycetidae</taxon>
        <taxon>Pleosporales</taxon>
        <taxon>Pleosporineae</taxon>
        <taxon>Didymellaceae</taxon>
        <taxon>Didymella</taxon>
    </lineage>
</organism>
<reference evidence="11" key="1">
    <citation type="journal article" date="2020" name="Stud. Mycol.">
        <title>101 Dothideomycetes genomes: a test case for predicting lifestyles and emergence of pathogens.</title>
        <authorList>
            <person name="Haridas S."/>
            <person name="Albert R."/>
            <person name="Binder M."/>
            <person name="Bloem J."/>
            <person name="Labutti K."/>
            <person name="Salamov A."/>
            <person name="Andreopoulos B."/>
            <person name="Baker S."/>
            <person name="Barry K."/>
            <person name="Bills G."/>
            <person name="Bluhm B."/>
            <person name="Cannon C."/>
            <person name="Castanera R."/>
            <person name="Culley D."/>
            <person name="Daum C."/>
            <person name="Ezra D."/>
            <person name="Gonzalez J."/>
            <person name="Henrissat B."/>
            <person name="Kuo A."/>
            <person name="Liang C."/>
            <person name="Lipzen A."/>
            <person name="Lutzoni F."/>
            <person name="Magnuson J."/>
            <person name="Mondo S."/>
            <person name="Nolan M."/>
            <person name="Ohm R."/>
            <person name="Pangilinan J."/>
            <person name="Park H.-J."/>
            <person name="Ramirez L."/>
            <person name="Alfaro M."/>
            <person name="Sun H."/>
            <person name="Tritt A."/>
            <person name="Yoshinaga Y."/>
            <person name="Zwiers L.-H."/>
            <person name="Turgeon B."/>
            <person name="Goodwin S."/>
            <person name="Spatafora J."/>
            <person name="Crous P."/>
            <person name="Grigoriev I."/>
        </authorList>
    </citation>
    <scope>NUCLEOTIDE SEQUENCE</scope>
    <source>
        <strain evidence="11">CBS 183.55</strain>
    </source>
</reference>
<evidence type="ECO:0000256" key="7">
    <source>
        <dbReference type="ARBA" id="ARBA00023277"/>
    </source>
</evidence>
<gene>
    <name evidence="11" type="ORF">M421DRAFT_420998</name>
</gene>
<dbReference type="PANTHER" id="PTHR42061:SF6">
    <property type="entry name" value="ENDO-CHITOSANASE"/>
    <property type="match status" value="1"/>
</dbReference>
<protein>
    <recommendedName>
        <fullName evidence="10">Endo-chitosanase</fullName>
        <ecNumber evidence="10">3.2.1.132</ecNumber>
    </recommendedName>
</protein>
<evidence type="ECO:0000313" key="11">
    <source>
        <dbReference type="EMBL" id="KAF1928456.1"/>
    </source>
</evidence>
<name>A0A6A5RQ67_9PLEO</name>
<keyword evidence="7" id="KW-0119">Carbohydrate metabolism</keyword>
<evidence type="ECO:0000256" key="6">
    <source>
        <dbReference type="ARBA" id="ARBA00022801"/>
    </source>
</evidence>
<evidence type="ECO:0000313" key="12">
    <source>
        <dbReference type="Proteomes" id="UP000800082"/>
    </source>
</evidence>
<evidence type="ECO:0000256" key="8">
    <source>
        <dbReference type="ARBA" id="ARBA00023295"/>
    </source>
</evidence>
<keyword evidence="12" id="KW-1185">Reference proteome</keyword>
<evidence type="ECO:0000256" key="10">
    <source>
        <dbReference type="RuleBase" id="RU361208"/>
    </source>
</evidence>